<evidence type="ECO:0000259" key="16">
    <source>
        <dbReference type="PROSITE" id="PS50109"/>
    </source>
</evidence>
<dbReference type="EMBL" id="JAUBDJ010000004">
    <property type="protein sequence ID" value="MDW0117087.1"/>
    <property type="molecule type" value="Genomic_DNA"/>
</dbReference>
<dbReference type="Pfam" id="PF00672">
    <property type="entry name" value="HAMP"/>
    <property type="match status" value="1"/>
</dbReference>
<dbReference type="CDD" id="cd00082">
    <property type="entry name" value="HisKA"/>
    <property type="match status" value="1"/>
</dbReference>
<reference evidence="18 19" key="1">
    <citation type="submission" date="2023-06" db="EMBL/GenBank/DDBJ databases">
        <title>Sporosarcina sp. nov., isolated from Korean traditional fermented seafood 'Jeotgal'.</title>
        <authorList>
            <person name="Yang A.I."/>
            <person name="Shin N.-R."/>
        </authorList>
    </citation>
    <scope>NUCLEOTIDE SEQUENCE [LARGE SCALE GENOMIC DNA]</scope>
    <source>
        <strain evidence="18 19">KCTC43456</strain>
    </source>
</reference>
<protein>
    <recommendedName>
        <fullName evidence="3">histidine kinase</fullName>
        <ecNumber evidence="3">2.7.13.3</ecNumber>
    </recommendedName>
</protein>
<dbReference type="PANTHER" id="PTHR45528">
    <property type="entry name" value="SENSOR HISTIDINE KINASE CPXA"/>
    <property type="match status" value="1"/>
</dbReference>
<dbReference type="InterPro" id="IPR004358">
    <property type="entry name" value="Sig_transdc_His_kin-like_C"/>
</dbReference>
<evidence type="ECO:0000256" key="10">
    <source>
        <dbReference type="ARBA" id="ARBA00022840"/>
    </source>
</evidence>
<dbReference type="InterPro" id="IPR003660">
    <property type="entry name" value="HAMP_dom"/>
</dbReference>
<keyword evidence="6" id="KW-0808">Transferase</keyword>
<keyword evidence="7 15" id="KW-0812">Transmembrane</keyword>
<evidence type="ECO:0000256" key="7">
    <source>
        <dbReference type="ARBA" id="ARBA00022692"/>
    </source>
</evidence>
<dbReference type="SMART" id="SM00387">
    <property type="entry name" value="HATPase_c"/>
    <property type="match status" value="1"/>
</dbReference>
<evidence type="ECO:0000256" key="9">
    <source>
        <dbReference type="ARBA" id="ARBA00022777"/>
    </source>
</evidence>
<dbReference type="PROSITE" id="PS50109">
    <property type="entry name" value="HIS_KIN"/>
    <property type="match status" value="1"/>
</dbReference>
<comment type="caution">
    <text evidence="18">The sequence shown here is derived from an EMBL/GenBank/DDBJ whole genome shotgun (WGS) entry which is preliminary data.</text>
</comment>
<dbReference type="PROSITE" id="PS50885">
    <property type="entry name" value="HAMP"/>
    <property type="match status" value="1"/>
</dbReference>
<dbReference type="FunFam" id="1.10.287.130:FF:000001">
    <property type="entry name" value="Two-component sensor histidine kinase"/>
    <property type="match status" value="1"/>
</dbReference>
<dbReference type="SUPFAM" id="SSF47384">
    <property type="entry name" value="Homodimeric domain of signal transducing histidine kinase"/>
    <property type="match status" value="1"/>
</dbReference>
<evidence type="ECO:0000256" key="15">
    <source>
        <dbReference type="SAM" id="Phobius"/>
    </source>
</evidence>
<keyword evidence="11 15" id="KW-1133">Transmembrane helix</keyword>
<keyword evidence="13 15" id="KW-0472">Membrane</keyword>
<dbReference type="PANTHER" id="PTHR45528:SF1">
    <property type="entry name" value="SENSOR HISTIDINE KINASE CPXA"/>
    <property type="match status" value="1"/>
</dbReference>
<dbReference type="RefSeq" id="WP_317940664.1">
    <property type="nucleotide sequence ID" value="NZ_JAUBDJ010000004.1"/>
</dbReference>
<evidence type="ECO:0000256" key="4">
    <source>
        <dbReference type="ARBA" id="ARBA00022475"/>
    </source>
</evidence>
<evidence type="ECO:0000256" key="3">
    <source>
        <dbReference type="ARBA" id="ARBA00012438"/>
    </source>
</evidence>
<feature type="transmembrane region" description="Helical" evidence="15">
    <location>
        <begin position="12"/>
        <end position="33"/>
    </location>
</feature>
<sequence length="469" mass="53500">MKRLTLSKKLFTVFLSSIAFTILFSFFFIHLLYSQLYISSIEESIVYQGKRTASHYHYGELSDEIIEKIQWYNIVSEYEIIVVDQLDDLSSYFPYKINYENLVDNADQKRLENGAYLLKKGYVEELGREIIGAIFPIKGETGLIGFIYIYVPLAAIQDVFRESIPLMVTVGTLFFFILFLVMNKIINSMFNPLRDLQRLSSEVSKGNYSSRIETVREDEVGQLTNAFNSMSLSLEEQEIRKKEFTSNIVHELRTPLTYIGGYTHALKAKIYSSPAEAEGYLTTIEKETVRLNKLVNDLVELNHLQENLYVLHNEPIAIAQLILDTVDLFKILIAEKGLQLHLNIEENSIITGDSQRIQQVFYNVIDNAIKYSSDGGNLTITLKKSGENIEFQVDNQGIHIPKEDINRIGERFFRTDKARNRTTGGTGLGLSIVKEIIRLHGGTFSIQSDPSTGTSVKIHLKERSKNEAN</sequence>
<keyword evidence="8" id="KW-0547">Nucleotide-binding</keyword>
<dbReference type="GO" id="GO:0000155">
    <property type="term" value="F:phosphorelay sensor kinase activity"/>
    <property type="evidence" value="ECO:0007669"/>
    <property type="project" value="InterPro"/>
</dbReference>
<feature type="region of interest" description="Disordered" evidence="14">
    <location>
        <begin position="448"/>
        <end position="469"/>
    </location>
</feature>
<dbReference type="GO" id="GO:0005886">
    <property type="term" value="C:plasma membrane"/>
    <property type="evidence" value="ECO:0007669"/>
    <property type="project" value="UniProtKB-SubCell"/>
</dbReference>
<dbReference type="Pfam" id="PF02518">
    <property type="entry name" value="HATPase_c"/>
    <property type="match status" value="1"/>
</dbReference>
<dbReference type="InterPro" id="IPR036097">
    <property type="entry name" value="HisK_dim/P_sf"/>
</dbReference>
<comment type="catalytic activity">
    <reaction evidence="1">
        <text>ATP + protein L-histidine = ADP + protein N-phospho-L-histidine.</text>
        <dbReference type="EC" id="2.7.13.3"/>
    </reaction>
</comment>
<keyword evidence="5" id="KW-0597">Phosphoprotein</keyword>
<feature type="domain" description="Histidine kinase" evidence="16">
    <location>
        <begin position="247"/>
        <end position="464"/>
    </location>
</feature>
<feature type="domain" description="HAMP" evidence="17">
    <location>
        <begin position="187"/>
        <end position="239"/>
    </location>
</feature>
<keyword evidence="19" id="KW-1185">Reference proteome</keyword>
<accession>A0AAW9A6V7</accession>
<evidence type="ECO:0000313" key="18">
    <source>
        <dbReference type="EMBL" id="MDW0117087.1"/>
    </source>
</evidence>
<dbReference type="SMART" id="SM00388">
    <property type="entry name" value="HisKA"/>
    <property type="match status" value="1"/>
</dbReference>
<dbReference type="CDD" id="cd06225">
    <property type="entry name" value="HAMP"/>
    <property type="match status" value="1"/>
</dbReference>
<dbReference type="SUPFAM" id="SSF55874">
    <property type="entry name" value="ATPase domain of HSP90 chaperone/DNA topoisomerase II/histidine kinase"/>
    <property type="match status" value="1"/>
</dbReference>
<evidence type="ECO:0000256" key="6">
    <source>
        <dbReference type="ARBA" id="ARBA00022679"/>
    </source>
</evidence>
<feature type="transmembrane region" description="Helical" evidence="15">
    <location>
        <begin position="163"/>
        <end position="182"/>
    </location>
</feature>
<evidence type="ECO:0000259" key="17">
    <source>
        <dbReference type="PROSITE" id="PS50885"/>
    </source>
</evidence>
<feature type="transmembrane region" description="Helical" evidence="15">
    <location>
        <begin position="130"/>
        <end position="151"/>
    </location>
</feature>
<dbReference type="Pfam" id="PF00512">
    <property type="entry name" value="HisKA"/>
    <property type="match status" value="1"/>
</dbReference>
<feature type="compositionally biased region" description="Basic and acidic residues" evidence="14">
    <location>
        <begin position="459"/>
        <end position="469"/>
    </location>
</feature>
<dbReference type="InterPro" id="IPR050398">
    <property type="entry name" value="HssS/ArlS-like"/>
</dbReference>
<evidence type="ECO:0000313" key="19">
    <source>
        <dbReference type="Proteomes" id="UP001271648"/>
    </source>
</evidence>
<dbReference type="Gene3D" id="1.10.287.130">
    <property type="match status" value="1"/>
</dbReference>
<evidence type="ECO:0000256" key="11">
    <source>
        <dbReference type="ARBA" id="ARBA00022989"/>
    </source>
</evidence>
<name>A0AAW9A6V7_9BACL</name>
<dbReference type="PRINTS" id="PR00344">
    <property type="entry name" value="BCTRLSENSOR"/>
</dbReference>
<keyword evidence="4" id="KW-1003">Cell membrane</keyword>
<dbReference type="SUPFAM" id="SSF158472">
    <property type="entry name" value="HAMP domain-like"/>
    <property type="match status" value="1"/>
</dbReference>
<dbReference type="SMART" id="SM00304">
    <property type="entry name" value="HAMP"/>
    <property type="match status" value="1"/>
</dbReference>
<keyword evidence="9" id="KW-0418">Kinase</keyword>
<evidence type="ECO:0000256" key="1">
    <source>
        <dbReference type="ARBA" id="ARBA00000085"/>
    </source>
</evidence>
<evidence type="ECO:0000256" key="14">
    <source>
        <dbReference type="SAM" id="MobiDB-lite"/>
    </source>
</evidence>
<dbReference type="FunFam" id="3.30.565.10:FF:000006">
    <property type="entry name" value="Sensor histidine kinase WalK"/>
    <property type="match status" value="1"/>
</dbReference>
<dbReference type="EC" id="2.7.13.3" evidence="3"/>
<dbReference type="InterPro" id="IPR005467">
    <property type="entry name" value="His_kinase_dom"/>
</dbReference>
<dbReference type="Proteomes" id="UP001271648">
    <property type="component" value="Unassembled WGS sequence"/>
</dbReference>
<keyword evidence="12" id="KW-0902">Two-component regulatory system</keyword>
<keyword evidence="10 18" id="KW-0067">ATP-binding</keyword>
<evidence type="ECO:0000256" key="8">
    <source>
        <dbReference type="ARBA" id="ARBA00022741"/>
    </source>
</evidence>
<evidence type="ECO:0000256" key="13">
    <source>
        <dbReference type="ARBA" id="ARBA00023136"/>
    </source>
</evidence>
<organism evidence="18 19">
    <name type="scientific">Sporosarcina thermotolerans</name>
    <dbReference type="NCBI Taxonomy" id="633404"/>
    <lineage>
        <taxon>Bacteria</taxon>
        <taxon>Bacillati</taxon>
        <taxon>Bacillota</taxon>
        <taxon>Bacilli</taxon>
        <taxon>Bacillales</taxon>
        <taxon>Caryophanaceae</taxon>
        <taxon>Sporosarcina</taxon>
    </lineage>
</organism>
<dbReference type="Gene3D" id="3.30.565.10">
    <property type="entry name" value="Histidine kinase-like ATPase, C-terminal domain"/>
    <property type="match status" value="1"/>
</dbReference>
<dbReference type="CDD" id="cd00075">
    <property type="entry name" value="HATPase"/>
    <property type="match status" value="1"/>
</dbReference>
<evidence type="ECO:0000256" key="12">
    <source>
        <dbReference type="ARBA" id="ARBA00023012"/>
    </source>
</evidence>
<dbReference type="InterPro" id="IPR003594">
    <property type="entry name" value="HATPase_dom"/>
</dbReference>
<gene>
    <name evidence="18" type="ORF">QTL97_09080</name>
</gene>
<dbReference type="AlphaFoldDB" id="A0AAW9A6V7"/>
<proteinExistence type="predicted"/>
<evidence type="ECO:0000256" key="5">
    <source>
        <dbReference type="ARBA" id="ARBA00022553"/>
    </source>
</evidence>
<dbReference type="GO" id="GO:0005524">
    <property type="term" value="F:ATP binding"/>
    <property type="evidence" value="ECO:0007669"/>
    <property type="project" value="UniProtKB-KW"/>
</dbReference>
<dbReference type="Gene3D" id="6.10.340.10">
    <property type="match status" value="1"/>
</dbReference>
<comment type="subcellular location">
    <subcellularLocation>
        <location evidence="2">Cell membrane</location>
        <topology evidence="2">Multi-pass membrane protein</topology>
    </subcellularLocation>
</comment>
<dbReference type="InterPro" id="IPR003661">
    <property type="entry name" value="HisK_dim/P_dom"/>
</dbReference>
<dbReference type="InterPro" id="IPR036890">
    <property type="entry name" value="HATPase_C_sf"/>
</dbReference>
<evidence type="ECO:0000256" key="2">
    <source>
        <dbReference type="ARBA" id="ARBA00004651"/>
    </source>
</evidence>